<protein>
    <submittedName>
        <fullName evidence="2">MBL fold metallo-hydrolase</fullName>
    </submittedName>
</protein>
<dbReference type="SMART" id="SM00849">
    <property type="entry name" value="Lactamase_B"/>
    <property type="match status" value="1"/>
</dbReference>
<dbReference type="PANTHER" id="PTHR42773">
    <property type="entry name" value="METALLO-BETA-LACTAMASE-RELATED"/>
    <property type="match status" value="1"/>
</dbReference>
<dbReference type="SUPFAM" id="SSF56281">
    <property type="entry name" value="Metallo-hydrolase/oxidoreductase"/>
    <property type="match status" value="1"/>
</dbReference>
<dbReference type="Gene3D" id="3.60.15.10">
    <property type="entry name" value="Ribonuclease Z/Hydroxyacylglutathione hydrolase-like"/>
    <property type="match status" value="1"/>
</dbReference>
<evidence type="ECO:0000259" key="1">
    <source>
        <dbReference type="SMART" id="SM00849"/>
    </source>
</evidence>
<proteinExistence type="predicted"/>
<comment type="caution">
    <text evidence="2">The sequence shown here is derived from an EMBL/GenBank/DDBJ whole genome shotgun (WGS) entry which is preliminary data.</text>
</comment>
<dbReference type="AlphaFoldDB" id="A0A928Z5B8"/>
<dbReference type="Proteomes" id="UP000625316">
    <property type="component" value="Unassembled WGS sequence"/>
</dbReference>
<dbReference type="InterPro" id="IPR036866">
    <property type="entry name" value="RibonucZ/Hydroxyglut_hydro"/>
</dbReference>
<dbReference type="RefSeq" id="WP_264326138.1">
    <property type="nucleotide sequence ID" value="NZ_JADEXQ010000059.1"/>
</dbReference>
<organism evidence="2 3">
    <name type="scientific">Romeriopsis navalis LEGE 11480</name>
    <dbReference type="NCBI Taxonomy" id="2777977"/>
    <lineage>
        <taxon>Bacteria</taxon>
        <taxon>Bacillati</taxon>
        <taxon>Cyanobacteriota</taxon>
        <taxon>Cyanophyceae</taxon>
        <taxon>Leptolyngbyales</taxon>
        <taxon>Leptolyngbyaceae</taxon>
        <taxon>Romeriopsis</taxon>
        <taxon>Romeriopsis navalis</taxon>
    </lineage>
</organism>
<gene>
    <name evidence="2" type="ORF">IQ266_16355</name>
</gene>
<dbReference type="InterPro" id="IPR001279">
    <property type="entry name" value="Metallo-B-lactamas"/>
</dbReference>
<dbReference type="PANTHER" id="PTHR42773:SF3">
    <property type="entry name" value="SLR0630 PROTEIN"/>
    <property type="match status" value="1"/>
</dbReference>
<keyword evidence="3" id="KW-1185">Reference proteome</keyword>
<evidence type="ECO:0000313" key="2">
    <source>
        <dbReference type="EMBL" id="MBE9031308.1"/>
    </source>
</evidence>
<name>A0A928Z5B8_9CYAN</name>
<feature type="domain" description="Metallo-beta-lactamase" evidence="1">
    <location>
        <begin position="33"/>
        <end position="195"/>
    </location>
</feature>
<evidence type="ECO:0000313" key="3">
    <source>
        <dbReference type="Proteomes" id="UP000625316"/>
    </source>
</evidence>
<accession>A0A928Z5B8</accession>
<sequence length="228" mass="25396">MTSSSAAPKLPRLIFDPAEPAIYAFPPNRETLGGTAYLLTDPTGNILIDTPAWTEENQIFLRDQTVKWLLITHRGGIGKQLIKLQQTLQCQVLIQEQEAYLIPEVETTTFHHSHSLNEHTTAIWTPGHSPGSSCLYSHVHGGILFSGRHLLPDRQAQPLPLRTAKTFHWPRQLKAIAALQERFMPETLHHICPGASIGFLRGASTIDDAYNKLMQIDLAPLAETQALM</sequence>
<dbReference type="EMBL" id="JADEXQ010000059">
    <property type="protein sequence ID" value="MBE9031308.1"/>
    <property type="molecule type" value="Genomic_DNA"/>
</dbReference>
<reference evidence="2" key="1">
    <citation type="submission" date="2020-10" db="EMBL/GenBank/DDBJ databases">
        <authorList>
            <person name="Castelo-Branco R."/>
            <person name="Eusebio N."/>
            <person name="Adriana R."/>
            <person name="Vieira A."/>
            <person name="Brugerolle De Fraissinette N."/>
            <person name="Rezende De Castro R."/>
            <person name="Schneider M.P."/>
            <person name="Vasconcelos V."/>
            <person name="Leao P.N."/>
        </authorList>
    </citation>
    <scope>NUCLEOTIDE SEQUENCE</scope>
    <source>
        <strain evidence="2">LEGE 11480</strain>
    </source>
</reference>